<name>A0ABY1KJD7_9FLAO</name>
<reference evidence="1 2" key="1">
    <citation type="submission" date="2017-01" db="EMBL/GenBank/DDBJ databases">
        <authorList>
            <person name="Varghese N."/>
            <person name="Submissions S."/>
        </authorList>
    </citation>
    <scope>NUCLEOTIDE SEQUENCE [LARGE SCALE GENOMIC DNA]</scope>
    <source>
        <strain evidence="1 2">DSM 2061</strain>
    </source>
</reference>
<protein>
    <submittedName>
        <fullName evidence="1">Uncharacterized protein</fullName>
    </submittedName>
</protein>
<proteinExistence type="predicted"/>
<evidence type="ECO:0000313" key="2">
    <source>
        <dbReference type="Proteomes" id="UP000185728"/>
    </source>
</evidence>
<accession>A0ABY1KJD7</accession>
<organism evidence="1 2">
    <name type="scientific">Zobellia uliginosa</name>
    <dbReference type="NCBI Taxonomy" id="143224"/>
    <lineage>
        <taxon>Bacteria</taxon>
        <taxon>Pseudomonadati</taxon>
        <taxon>Bacteroidota</taxon>
        <taxon>Flavobacteriia</taxon>
        <taxon>Flavobacteriales</taxon>
        <taxon>Flavobacteriaceae</taxon>
        <taxon>Zobellia</taxon>
    </lineage>
</organism>
<dbReference type="EMBL" id="FTOB01000001">
    <property type="protein sequence ID" value="SIS41409.1"/>
    <property type="molecule type" value="Genomic_DNA"/>
</dbReference>
<sequence length="44" mass="5061">MMNLIWVVKGFWGMSTNARWGKGKVFSVLKEGVWIGVLFRARTC</sequence>
<comment type="caution">
    <text evidence="1">The sequence shown here is derived from an EMBL/GenBank/DDBJ whole genome shotgun (WGS) entry which is preliminary data.</text>
</comment>
<keyword evidence="2" id="KW-1185">Reference proteome</keyword>
<gene>
    <name evidence="1" type="ORF">SAMN05421766_101698</name>
</gene>
<dbReference type="Proteomes" id="UP000185728">
    <property type="component" value="Unassembled WGS sequence"/>
</dbReference>
<evidence type="ECO:0000313" key="1">
    <source>
        <dbReference type="EMBL" id="SIS41409.1"/>
    </source>
</evidence>